<gene>
    <name evidence="2" type="ORF">Cpa01nite_30630</name>
</gene>
<dbReference type="EMBL" id="BONO01000027">
    <property type="protein sequence ID" value="GIG37682.1"/>
    <property type="molecule type" value="Genomic_DNA"/>
</dbReference>
<dbReference type="AlphaFoldDB" id="A0A919PGD8"/>
<comment type="caution">
    <text evidence="2">The sequence shown here is derived from an EMBL/GenBank/DDBJ whole genome shotgun (WGS) entry which is preliminary data.</text>
</comment>
<reference evidence="2" key="1">
    <citation type="submission" date="2021-01" db="EMBL/GenBank/DDBJ databases">
        <title>Whole genome shotgun sequence of Cellulomonas pakistanensis NBRC 110800.</title>
        <authorList>
            <person name="Komaki H."/>
            <person name="Tamura T."/>
        </authorList>
    </citation>
    <scope>NUCLEOTIDE SEQUENCE</scope>
    <source>
        <strain evidence="2">NBRC 110800</strain>
    </source>
</reference>
<feature type="compositionally biased region" description="Basic residues" evidence="1">
    <location>
        <begin position="25"/>
        <end position="35"/>
    </location>
</feature>
<sequence length="105" mass="11074">MAPAGARAHEVAVPGRGDTGDHRHAPPRSRPRTPRPRLAEAGRPATRSAPSERREDRTMGLDDITEKASDAGIEKAGDTAAKKSGGGNADKIDDLEQKADDKIGK</sequence>
<feature type="compositionally biased region" description="Basic and acidic residues" evidence="1">
    <location>
        <begin position="90"/>
        <end position="105"/>
    </location>
</feature>
<accession>A0A919PGD8</accession>
<feature type="compositionally biased region" description="Basic and acidic residues" evidence="1">
    <location>
        <begin position="50"/>
        <end position="81"/>
    </location>
</feature>
<organism evidence="2 3">
    <name type="scientific">Cellulomonas pakistanensis</name>
    <dbReference type="NCBI Taxonomy" id="992287"/>
    <lineage>
        <taxon>Bacteria</taxon>
        <taxon>Bacillati</taxon>
        <taxon>Actinomycetota</taxon>
        <taxon>Actinomycetes</taxon>
        <taxon>Micrococcales</taxon>
        <taxon>Cellulomonadaceae</taxon>
        <taxon>Cellulomonas</taxon>
    </lineage>
</organism>
<evidence type="ECO:0000313" key="2">
    <source>
        <dbReference type="EMBL" id="GIG37682.1"/>
    </source>
</evidence>
<feature type="region of interest" description="Disordered" evidence="1">
    <location>
        <begin position="1"/>
        <end position="105"/>
    </location>
</feature>
<evidence type="ECO:0000256" key="1">
    <source>
        <dbReference type="SAM" id="MobiDB-lite"/>
    </source>
</evidence>
<evidence type="ECO:0000313" key="3">
    <source>
        <dbReference type="Proteomes" id="UP000642125"/>
    </source>
</evidence>
<name>A0A919PGD8_9CELL</name>
<dbReference type="Proteomes" id="UP000642125">
    <property type="component" value="Unassembled WGS sequence"/>
</dbReference>
<evidence type="ECO:0008006" key="4">
    <source>
        <dbReference type="Google" id="ProtNLM"/>
    </source>
</evidence>
<keyword evidence="3" id="KW-1185">Reference proteome</keyword>
<protein>
    <recommendedName>
        <fullName evidence="4">Antitoxin</fullName>
    </recommendedName>
</protein>
<proteinExistence type="predicted"/>